<dbReference type="Gene3D" id="1.20.930.20">
    <property type="entry name" value="Adaptor protein Cbl, N-terminal domain"/>
    <property type="match status" value="1"/>
</dbReference>
<dbReference type="InterPro" id="IPR059179">
    <property type="entry name" value="MLKL-like_MCAfunc"/>
</dbReference>
<accession>A0A0C9V584</accession>
<reference evidence="1 2" key="1">
    <citation type="submission" date="2014-06" db="EMBL/GenBank/DDBJ databases">
        <title>Evolutionary Origins and Diversification of the Mycorrhizal Mutualists.</title>
        <authorList>
            <consortium name="DOE Joint Genome Institute"/>
            <consortium name="Mycorrhizal Genomics Consortium"/>
            <person name="Kohler A."/>
            <person name="Kuo A."/>
            <person name="Nagy L.G."/>
            <person name="Floudas D."/>
            <person name="Copeland A."/>
            <person name="Barry K.W."/>
            <person name="Cichocki N."/>
            <person name="Veneault-Fourrey C."/>
            <person name="LaButti K."/>
            <person name="Lindquist E.A."/>
            <person name="Lipzen A."/>
            <person name="Lundell T."/>
            <person name="Morin E."/>
            <person name="Murat C."/>
            <person name="Riley R."/>
            <person name="Ohm R."/>
            <person name="Sun H."/>
            <person name="Tunlid A."/>
            <person name="Henrissat B."/>
            <person name="Grigoriev I.V."/>
            <person name="Hibbett D.S."/>
            <person name="Martin F."/>
        </authorList>
    </citation>
    <scope>NUCLEOTIDE SEQUENCE [LARGE SCALE GENOMIC DNA]</scope>
    <source>
        <strain evidence="1 2">SS14</strain>
    </source>
</reference>
<protein>
    <recommendedName>
        <fullName evidence="3">Protein kinase domain-containing protein</fullName>
    </recommendedName>
</protein>
<dbReference type="AlphaFoldDB" id="A0A0C9V584"/>
<proteinExistence type="predicted"/>
<evidence type="ECO:0000313" key="1">
    <source>
        <dbReference type="EMBL" id="KIJ42039.1"/>
    </source>
</evidence>
<sequence length="815" mass="94307">MSLPIVRKITFWKKSSTKKEIDGLGADWIGDAMKVANFTIAAGEAVPGVGGLMKAAGGIFIALLQPLQQMSKNKEDCKTLITNIALLLQTINEELKTLSLAENVTIGNSSNAWSNFERSLENTKEKLTKFNSEEGLLSRYLRAERIRDIILEYQTEIRRLKDDLLLANVLATRLQVNNIQYTLTASNEDEPEIDDYYQVKPADIHLTETLDGSSRSRSSVEEYLAKVNCGGREKSAMVRRYNGQDKEKDLKQELQLLSRLRHPNVTQLLAVCRSKNLPALIFDEALAPAPFDQNEEKIISMFVRRSFTIQDIISYIATAYPRSRDGQAAISYLTDMIPGLRSYRERSFYPRTGEYLRVDADIDRDGSNNLTIRPKIHEYRSTDNRVVLSIEFEALTRPYENLAFRIYPEYSINKYLLQKINHPDTIRHLPREEMVSLLRAFHSIVPLRNNFIGNRKNVPLVGSITLHLPFTIFPDYQMDKHLTRDDDSGVLRIVVARFKEGIICDSSWQPRDDNNVRYETQRTAKGTRVRFKLQNLEDRDPTAIFHFSADMDVPGRYGDVYPPFLAQINSIAAKIKQFWPRASYNIGMCHRISWSVCVGLPHGGKAIRNSPNLYLFLENPVIDVSGYPQDPRVYWSTCPSGITSLTVLQLYSLGITDLPRAYKDIRSFEYVYHSQKDVLNRMYEACGLNAESDEISELMGYPLPEHKEFRLPRLKRRMSFSVFSEFEVLTRTRSGYHKPQELRLDPKLVPYWKDDVEFLTAKMVPFSLQHYDLRTTGHDLQYGNLDIDLRHKEMPRERKYWSRERKYWSRFKFED</sequence>
<evidence type="ECO:0008006" key="3">
    <source>
        <dbReference type="Google" id="ProtNLM"/>
    </source>
</evidence>
<keyword evidence="2" id="KW-1185">Reference proteome</keyword>
<dbReference type="EMBL" id="KN837132">
    <property type="protein sequence ID" value="KIJ42039.1"/>
    <property type="molecule type" value="Genomic_DNA"/>
</dbReference>
<dbReference type="Gene3D" id="1.10.510.10">
    <property type="entry name" value="Transferase(Phosphotransferase) domain 1"/>
    <property type="match status" value="1"/>
</dbReference>
<dbReference type="SUPFAM" id="SSF56112">
    <property type="entry name" value="Protein kinase-like (PK-like)"/>
    <property type="match status" value="1"/>
</dbReference>
<organism evidence="1 2">
    <name type="scientific">Sphaerobolus stellatus (strain SS14)</name>
    <dbReference type="NCBI Taxonomy" id="990650"/>
    <lineage>
        <taxon>Eukaryota</taxon>
        <taxon>Fungi</taxon>
        <taxon>Dikarya</taxon>
        <taxon>Basidiomycota</taxon>
        <taxon>Agaricomycotina</taxon>
        <taxon>Agaricomycetes</taxon>
        <taxon>Phallomycetidae</taxon>
        <taxon>Geastrales</taxon>
        <taxon>Sphaerobolaceae</taxon>
        <taxon>Sphaerobolus</taxon>
    </lineage>
</organism>
<dbReference type="HOGENOM" id="CLU_012055_1_0_1"/>
<gene>
    <name evidence="1" type="ORF">M422DRAFT_31447</name>
</gene>
<dbReference type="GO" id="GO:0007166">
    <property type="term" value="P:cell surface receptor signaling pathway"/>
    <property type="evidence" value="ECO:0007669"/>
    <property type="project" value="InterPro"/>
</dbReference>
<dbReference type="CDD" id="cd21037">
    <property type="entry name" value="MLKL_NTD"/>
    <property type="match status" value="1"/>
</dbReference>
<evidence type="ECO:0000313" key="2">
    <source>
        <dbReference type="Proteomes" id="UP000054279"/>
    </source>
</evidence>
<dbReference type="OrthoDB" id="2924458at2759"/>
<feature type="non-terminal residue" evidence="1">
    <location>
        <position position="815"/>
    </location>
</feature>
<name>A0A0C9V584_SPHS4</name>
<dbReference type="InterPro" id="IPR011009">
    <property type="entry name" value="Kinase-like_dom_sf"/>
</dbReference>
<dbReference type="Proteomes" id="UP000054279">
    <property type="component" value="Unassembled WGS sequence"/>
</dbReference>
<dbReference type="InterPro" id="IPR036537">
    <property type="entry name" value="Adaptor_Cbl_N_dom_sf"/>
</dbReference>
<feature type="non-terminal residue" evidence="1">
    <location>
        <position position="1"/>
    </location>
</feature>